<accession>A0A286M2V7</accession>
<sequence length="78" mass="7900">MAGICRAFHPDARIAAQFSSVSGGMPLSAVGMAGKDGGEAAVFPPSGISSYNLRASLAGPRRVASESTRSTRTVCRSG</sequence>
<dbReference type="Proteomes" id="UP000001963">
    <property type="component" value="Chromosome"/>
</dbReference>
<gene>
    <name evidence="1" type="ordered locus">GbCGDNIH1_8006</name>
</gene>
<name>A0A286M2V7_GRABC</name>
<proteinExistence type="predicted"/>
<dbReference type="KEGG" id="gbe:GbCGDNIH1_8006"/>
<dbReference type="AlphaFoldDB" id="A0A286M2V7"/>
<organism evidence="1 2">
    <name type="scientific">Granulibacter bethesdensis (strain ATCC BAA-1260 / CGDNIH1)</name>
    <dbReference type="NCBI Taxonomy" id="391165"/>
    <lineage>
        <taxon>Bacteria</taxon>
        <taxon>Pseudomonadati</taxon>
        <taxon>Pseudomonadota</taxon>
        <taxon>Alphaproteobacteria</taxon>
        <taxon>Acetobacterales</taxon>
        <taxon>Acetobacteraceae</taxon>
        <taxon>Granulibacter</taxon>
    </lineage>
</organism>
<protein>
    <submittedName>
        <fullName evidence="1">Uncharacterized protein</fullName>
    </submittedName>
</protein>
<evidence type="ECO:0000313" key="1">
    <source>
        <dbReference type="EMBL" id="ASV62356.1"/>
    </source>
</evidence>
<reference evidence="1 2" key="1">
    <citation type="journal article" date="2007" name="J. Bacteriol.">
        <title>Genome sequence analysis of the emerging human pathogenic acetic acid bacterium Granulibacter bethesdensis.</title>
        <authorList>
            <person name="Greenberg D.E."/>
            <person name="Porcella S.F."/>
            <person name="Zelazny A.M."/>
            <person name="Virtaneva K."/>
            <person name="Sturdevant D.E."/>
            <person name="Kupko J.J.III."/>
            <person name="Barbian K.D."/>
            <person name="Babar A."/>
            <person name="Dorward D.W."/>
            <person name="Holland S.M."/>
        </authorList>
    </citation>
    <scope>NUCLEOTIDE SEQUENCE [LARGE SCALE GENOMIC DNA]</scope>
    <source>
        <strain evidence="2">ATCC BAA-1260 / CGDNIH1</strain>
    </source>
</reference>
<dbReference type="EMBL" id="CP000394">
    <property type="protein sequence ID" value="ASV62356.1"/>
    <property type="molecule type" value="Genomic_DNA"/>
</dbReference>
<evidence type="ECO:0000313" key="2">
    <source>
        <dbReference type="Proteomes" id="UP000001963"/>
    </source>
</evidence>
<keyword evidence="2" id="KW-1185">Reference proteome</keyword>